<name>A0A3P6R4L0_CYLGO</name>
<evidence type="ECO:0000256" key="1">
    <source>
        <dbReference type="SAM" id="MobiDB-lite"/>
    </source>
</evidence>
<keyword evidence="3" id="KW-1185">Reference proteome</keyword>
<protein>
    <submittedName>
        <fullName evidence="2">Uncharacterized protein</fullName>
    </submittedName>
</protein>
<gene>
    <name evidence="2" type="ORF">CGOC_LOCUS3440</name>
</gene>
<feature type="region of interest" description="Disordered" evidence="1">
    <location>
        <begin position="90"/>
        <end position="120"/>
    </location>
</feature>
<proteinExistence type="predicted"/>
<dbReference type="Proteomes" id="UP000271889">
    <property type="component" value="Unassembled WGS sequence"/>
</dbReference>
<organism evidence="2 3">
    <name type="scientific">Cylicostephanus goldi</name>
    <name type="common">Nematode worm</name>
    <dbReference type="NCBI Taxonomy" id="71465"/>
    <lineage>
        <taxon>Eukaryota</taxon>
        <taxon>Metazoa</taxon>
        <taxon>Ecdysozoa</taxon>
        <taxon>Nematoda</taxon>
        <taxon>Chromadorea</taxon>
        <taxon>Rhabditida</taxon>
        <taxon>Rhabditina</taxon>
        <taxon>Rhabditomorpha</taxon>
        <taxon>Strongyloidea</taxon>
        <taxon>Strongylidae</taxon>
        <taxon>Cylicostephanus</taxon>
    </lineage>
</organism>
<dbReference type="OrthoDB" id="10256829at2759"/>
<evidence type="ECO:0000313" key="2">
    <source>
        <dbReference type="EMBL" id="VDK55829.1"/>
    </source>
</evidence>
<dbReference type="AlphaFoldDB" id="A0A3P6R4L0"/>
<reference evidence="2 3" key="1">
    <citation type="submission" date="2018-11" db="EMBL/GenBank/DDBJ databases">
        <authorList>
            <consortium name="Pathogen Informatics"/>
        </authorList>
    </citation>
    <scope>NUCLEOTIDE SEQUENCE [LARGE SCALE GENOMIC DNA]</scope>
</reference>
<accession>A0A3P6R4L0</accession>
<evidence type="ECO:0000313" key="3">
    <source>
        <dbReference type="Proteomes" id="UP000271889"/>
    </source>
</evidence>
<dbReference type="EMBL" id="UYRV01008681">
    <property type="protein sequence ID" value="VDK55829.1"/>
    <property type="molecule type" value="Genomic_DNA"/>
</dbReference>
<sequence>MVTTEIAKRKSGRSLVVLLFSEHEVKSGLIETWKRFSTNDTAHVFRVGSAQPKNQLSADNEHSFEKLLACTTTENSDSIRRKPAISLALTTSRPPPRTFSKTTRPPPTTRPNTTSGPKLRPIFRKKEIREKEEIQLSDIPLKSEDKTILSEKNIGNPVSDLLGLVMRQSLQSDFYYIRLYRQIPYMYLLG</sequence>